<sequence>MNQLGDKPEEVRKRLEEEKRHTPEKDRSRDSAERVPEPEEPSGKAHEPAYGDERDSD</sequence>
<dbReference type="Proteomes" id="UP001500403">
    <property type="component" value="Unassembled WGS sequence"/>
</dbReference>
<protein>
    <submittedName>
        <fullName evidence="2">Uncharacterized protein</fullName>
    </submittedName>
</protein>
<feature type="region of interest" description="Disordered" evidence="1">
    <location>
        <begin position="1"/>
        <end position="57"/>
    </location>
</feature>
<name>A0ABP6JQE3_9ACTN</name>
<keyword evidence="3" id="KW-1185">Reference proteome</keyword>
<dbReference type="RefSeq" id="WP_344495119.1">
    <property type="nucleotide sequence ID" value="NZ_BAAAUD010000031.1"/>
</dbReference>
<proteinExistence type="predicted"/>
<evidence type="ECO:0000313" key="3">
    <source>
        <dbReference type="Proteomes" id="UP001500403"/>
    </source>
</evidence>
<evidence type="ECO:0000313" key="2">
    <source>
        <dbReference type="EMBL" id="GAA2942231.1"/>
    </source>
</evidence>
<gene>
    <name evidence="2" type="ORF">GCM10010446_29330</name>
</gene>
<comment type="caution">
    <text evidence="2">The sequence shown here is derived from an EMBL/GenBank/DDBJ whole genome shotgun (WGS) entry which is preliminary data.</text>
</comment>
<reference evidence="3" key="1">
    <citation type="journal article" date="2019" name="Int. J. Syst. Evol. Microbiol.">
        <title>The Global Catalogue of Microorganisms (GCM) 10K type strain sequencing project: providing services to taxonomists for standard genome sequencing and annotation.</title>
        <authorList>
            <consortium name="The Broad Institute Genomics Platform"/>
            <consortium name="The Broad Institute Genome Sequencing Center for Infectious Disease"/>
            <person name="Wu L."/>
            <person name="Ma J."/>
        </authorList>
    </citation>
    <scope>NUCLEOTIDE SEQUENCE [LARGE SCALE GENOMIC DNA]</scope>
    <source>
        <strain evidence="3">JCM 9088</strain>
    </source>
</reference>
<organism evidence="2 3">
    <name type="scientific">Streptomyces enissocaesilis</name>
    <dbReference type="NCBI Taxonomy" id="332589"/>
    <lineage>
        <taxon>Bacteria</taxon>
        <taxon>Bacillati</taxon>
        <taxon>Actinomycetota</taxon>
        <taxon>Actinomycetes</taxon>
        <taxon>Kitasatosporales</taxon>
        <taxon>Streptomycetaceae</taxon>
        <taxon>Streptomyces</taxon>
        <taxon>Streptomyces rochei group</taxon>
    </lineage>
</organism>
<dbReference type="EMBL" id="BAAAUD010000031">
    <property type="protein sequence ID" value="GAA2942231.1"/>
    <property type="molecule type" value="Genomic_DNA"/>
</dbReference>
<accession>A0ABP6JQE3</accession>
<evidence type="ECO:0000256" key="1">
    <source>
        <dbReference type="SAM" id="MobiDB-lite"/>
    </source>
</evidence>